<reference evidence="1" key="2">
    <citation type="journal article" date="2020" name="Nat. Commun.">
        <title>Large-scale genome sequencing of mycorrhizal fungi provides insights into the early evolution of symbiotic traits.</title>
        <authorList>
            <person name="Miyauchi S."/>
            <person name="Kiss E."/>
            <person name="Kuo A."/>
            <person name="Drula E."/>
            <person name="Kohler A."/>
            <person name="Sanchez-Garcia M."/>
            <person name="Morin E."/>
            <person name="Andreopoulos B."/>
            <person name="Barry K.W."/>
            <person name="Bonito G."/>
            <person name="Buee M."/>
            <person name="Carver A."/>
            <person name="Chen C."/>
            <person name="Cichocki N."/>
            <person name="Clum A."/>
            <person name="Culley D."/>
            <person name="Crous P.W."/>
            <person name="Fauchery L."/>
            <person name="Girlanda M."/>
            <person name="Hayes R.D."/>
            <person name="Keri Z."/>
            <person name="LaButti K."/>
            <person name="Lipzen A."/>
            <person name="Lombard V."/>
            <person name="Magnuson J."/>
            <person name="Maillard F."/>
            <person name="Murat C."/>
            <person name="Nolan M."/>
            <person name="Ohm R.A."/>
            <person name="Pangilinan J."/>
            <person name="Pereira M.F."/>
            <person name="Perotto S."/>
            <person name="Peter M."/>
            <person name="Pfister S."/>
            <person name="Riley R."/>
            <person name="Sitrit Y."/>
            <person name="Stielow J.B."/>
            <person name="Szollosi G."/>
            <person name="Zifcakova L."/>
            <person name="Stursova M."/>
            <person name="Spatafora J.W."/>
            <person name="Tedersoo L."/>
            <person name="Vaario L.M."/>
            <person name="Yamada A."/>
            <person name="Yan M."/>
            <person name="Wang P."/>
            <person name="Xu J."/>
            <person name="Bruns T."/>
            <person name="Baldrian P."/>
            <person name="Vilgalys R."/>
            <person name="Dunand C."/>
            <person name="Henrissat B."/>
            <person name="Grigoriev I.V."/>
            <person name="Hibbett D."/>
            <person name="Nagy L.G."/>
            <person name="Martin F.M."/>
        </authorList>
    </citation>
    <scope>NUCLEOTIDE SEQUENCE</scope>
    <source>
        <strain evidence="1">P2</strain>
    </source>
</reference>
<reference evidence="1" key="1">
    <citation type="submission" date="2019-10" db="EMBL/GenBank/DDBJ databases">
        <authorList>
            <consortium name="DOE Joint Genome Institute"/>
            <person name="Kuo A."/>
            <person name="Miyauchi S."/>
            <person name="Kiss E."/>
            <person name="Drula E."/>
            <person name="Kohler A."/>
            <person name="Sanchez-Garcia M."/>
            <person name="Andreopoulos B."/>
            <person name="Barry K.W."/>
            <person name="Bonito G."/>
            <person name="Buee M."/>
            <person name="Carver A."/>
            <person name="Chen C."/>
            <person name="Cichocki N."/>
            <person name="Clum A."/>
            <person name="Culley D."/>
            <person name="Crous P.W."/>
            <person name="Fauchery L."/>
            <person name="Girlanda M."/>
            <person name="Hayes R."/>
            <person name="Keri Z."/>
            <person name="Labutti K."/>
            <person name="Lipzen A."/>
            <person name="Lombard V."/>
            <person name="Magnuson J."/>
            <person name="Maillard F."/>
            <person name="Morin E."/>
            <person name="Murat C."/>
            <person name="Nolan M."/>
            <person name="Ohm R."/>
            <person name="Pangilinan J."/>
            <person name="Pereira M."/>
            <person name="Perotto S."/>
            <person name="Peter M."/>
            <person name="Riley R."/>
            <person name="Sitrit Y."/>
            <person name="Stielow B."/>
            <person name="Szollosi G."/>
            <person name="Zifcakova L."/>
            <person name="Stursova M."/>
            <person name="Spatafora J.W."/>
            <person name="Tedersoo L."/>
            <person name="Vaario L.-M."/>
            <person name="Yamada A."/>
            <person name="Yan M."/>
            <person name="Wang P."/>
            <person name="Xu J."/>
            <person name="Bruns T."/>
            <person name="Baldrian P."/>
            <person name="Vilgalys R."/>
            <person name="Henrissat B."/>
            <person name="Grigoriev I.V."/>
            <person name="Hibbett D."/>
            <person name="Nagy L.G."/>
            <person name="Martin F.M."/>
        </authorList>
    </citation>
    <scope>NUCLEOTIDE SEQUENCE</scope>
    <source>
        <strain evidence="1">P2</strain>
    </source>
</reference>
<dbReference type="Proteomes" id="UP000886501">
    <property type="component" value="Unassembled WGS sequence"/>
</dbReference>
<name>A0ACB6Z348_THEGA</name>
<evidence type="ECO:0000313" key="1">
    <source>
        <dbReference type="EMBL" id="KAF9643912.1"/>
    </source>
</evidence>
<accession>A0ACB6Z348</accession>
<proteinExistence type="predicted"/>
<keyword evidence="2" id="KW-1185">Reference proteome</keyword>
<sequence>MPKKSRKNPKQLGSSQEVKPADQWINSSLVNATGLNHLTLHTTNLNAATVDIDIDQILEEGYHLLNVLPPLPEPQLNIPQVDANSDEEGRSITSPPPSCFYPQFHVDEFWGTMCGCSSRTPQLKSVVWDHCEFLRKQGIFFYPYLGFFVCTTHGFLVHPFHLRAHLNGHNLRTAVGTSRLGPAGWLNLMEHIRKSFKVIVDAKKSTSPQHILNSDWSTIDAPVPGLPIVLGFKCTLCGWLLGTRDSLNTHHSQKHKQSPIAIMESSHILSHYPHSRVYIQKLFPSSQLTPPLFPLGATRCYFEVTYPHGAVLQLQPSTLETQFSSKVTHPIQVTTLPSYISTLGWVEWLERTKLTKGLLMWLVATPEEQRVSEGDEILGKVEHGLWETSQLLKEYLKAADERLETMAPGIRDLIRGQFQQLKESTRNNYRLAIMDTISLLIRIKLLRHIKRAPEGLKIYVSQDQINARNNLFNLYLSGAKQSELQLALHTLLVSILCHSTTTNKLACPTDYSMCLACLKKGDAIAWNFKSPSQITGKFAQLQFCFRMVYFTHCYTISCNVGTYKPLLPPSSTTPIPPAITYTHPKPPYSSSILWEIEEQKGNEVTLEVIGTRDSQPLRYEDEEEIEIVGDEQSDGGLVQTLVNENKWLAIHSIDTGVHTPFNRLKRNWVAVFQASISETTNRIHSWSPSGDILTLVTTHSDPMKIDLHKIKPAVDSLFSKLAVDLTSLLPGQMGDGLPPEPKWNIQDTLGATQPFIDQEDFLAMISPLYTKFNTSMRLPNESHHHIWSHNGIQLEKFSIWLELEQKVLKTIFLILLFTGGGVSPRALSIAALQYCATTSHKRNLYLLHGTLCFAWPKAKSNSQSSSDSCDSLYAYPPQLNWLIFIYLGVIRRFTIEVLEEQKWSLGEIKNKLFVHTWAESTRGFPWKAAFMNTILGDFSKHVFDSQPKVSDFRQLTQSIYSLHFQRSKDMEGLMEVTANRMGNHTKGVSTRYYGRSNLAIEEWSQLCLACSRAWHCWLGLIPYDTIISLHLGDIPILQRHRNQVVANLSANIWIKEHKGQVLQVAGIQEFLGRLLAKNTPEYKLLCQITTSILWGGEGAPFLTCAPISGLRQYDVGLGVSIIVNQLQEHGIWDGTELCDTTVINGYLEAFERGSREKWEQLARDVWEVGSILGQDKLKQ</sequence>
<dbReference type="EMBL" id="MU118176">
    <property type="protein sequence ID" value="KAF9643912.1"/>
    <property type="molecule type" value="Genomic_DNA"/>
</dbReference>
<comment type="caution">
    <text evidence="1">The sequence shown here is derived from an EMBL/GenBank/DDBJ whole genome shotgun (WGS) entry which is preliminary data.</text>
</comment>
<gene>
    <name evidence="1" type="ORF">BDM02DRAFT_3191090</name>
</gene>
<evidence type="ECO:0000313" key="2">
    <source>
        <dbReference type="Proteomes" id="UP000886501"/>
    </source>
</evidence>
<protein>
    <submittedName>
        <fullName evidence="1">Uncharacterized protein</fullName>
    </submittedName>
</protein>
<organism evidence="1 2">
    <name type="scientific">Thelephora ganbajun</name>
    <name type="common">Ganba fungus</name>
    <dbReference type="NCBI Taxonomy" id="370292"/>
    <lineage>
        <taxon>Eukaryota</taxon>
        <taxon>Fungi</taxon>
        <taxon>Dikarya</taxon>
        <taxon>Basidiomycota</taxon>
        <taxon>Agaricomycotina</taxon>
        <taxon>Agaricomycetes</taxon>
        <taxon>Thelephorales</taxon>
        <taxon>Thelephoraceae</taxon>
        <taxon>Thelephora</taxon>
    </lineage>
</organism>